<evidence type="ECO:0000256" key="1">
    <source>
        <dbReference type="SAM" id="MobiDB-lite"/>
    </source>
</evidence>
<keyword evidence="2" id="KW-0472">Membrane</keyword>
<feature type="region of interest" description="Disordered" evidence="1">
    <location>
        <begin position="1"/>
        <end position="29"/>
    </location>
</feature>
<dbReference type="AlphaFoldDB" id="A0A8I2C1Z7"/>
<sequence length="150" mass="16649">MDTKERKTPASGALFSSPDPKLAPGTAASGKKRLRRRAINFKGVSKIFAAIFLRLILRCSLRSETFQPSFGLADQAHQPAPFFGRGAGIVAQFFAMQNDPPLVRDQETVWSSAMSRGQRSQARLDFTSERRFRKPALPRASQRAPCRQVA</sequence>
<keyword evidence="2" id="KW-0812">Transmembrane</keyword>
<keyword evidence="2" id="KW-1133">Transmembrane helix</keyword>
<feature type="transmembrane region" description="Helical" evidence="2">
    <location>
        <begin position="39"/>
        <end position="57"/>
    </location>
</feature>
<accession>A0A8I2C1Z7</accession>
<comment type="caution">
    <text evidence="3">The sequence shown here is derived from an EMBL/GenBank/DDBJ whole genome shotgun (WGS) entry which is preliminary data.</text>
</comment>
<name>A0A8I2C1Z7_BRAEL</name>
<evidence type="ECO:0000313" key="4">
    <source>
        <dbReference type="Proteomes" id="UP000673383"/>
    </source>
</evidence>
<dbReference type="EMBL" id="JAFICZ010000001">
    <property type="protein sequence ID" value="MBP1291263.1"/>
    <property type="molecule type" value="Genomic_DNA"/>
</dbReference>
<organism evidence="3 4">
    <name type="scientific">Bradyrhizobium elkanii</name>
    <dbReference type="NCBI Taxonomy" id="29448"/>
    <lineage>
        <taxon>Bacteria</taxon>
        <taxon>Pseudomonadati</taxon>
        <taxon>Pseudomonadota</taxon>
        <taxon>Alphaproteobacteria</taxon>
        <taxon>Hyphomicrobiales</taxon>
        <taxon>Nitrobacteraceae</taxon>
        <taxon>Bradyrhizobium</taxon>
    </lineage>
</organism>
<evidence type="ECO:0000313" key="3">
    <source>
        <dbReference type="EMBL" id="MBP1291263.1"/>
    </source>
</evidence>
<protein>
    <submittedName>
        <fullName evidence="3">Uncharacterized protein</fullName>
    </submittedName>
</protein>
<gene>
    <name evidence="3" type="ORF">JOH49_001016</name>
</gene>
<proteinExistence type="predicted"/>
<evidence type="ECO:0000256" key="2">
    <source>
        <dbReference type="SAM" id="Phobius"/>
    </source>
</evidence>
<dbReference type="Proteomes" id="UP000673383">
    <property type="component" value="Unassembled WGS sequence"/>
</dbReference>
<dbReference type="RefSeq" id="WP_172648794.1">
    <property type="nucleotide sequence ID" value="NZ_JAFICZ010000001.1"/>
</dbReference>
<reference evidence="3" key="1">
    <citation type="submission" date="2021-02" db="EMBL/GenBank/DDBJ databases">
        <title>Genomic Encyclopedia of Type Strains, Phase IV (KMG-V): Genome sequencing to study the core and pangenomes of soil and plant-associated prokaryotes.</title>
        <authorList>
            <person name="Whitman W."/>
        </authorList>
    </citation>
    <scope>NUCLEOTIDE SEQUENCE</scope>
    <source>
        <strain evidence="3">USDA 406</strain>
    </source>
</reference>